<evidence type="ECO:0000313" key="5">
    <source>
        <dbReference type="Proteomes" id="UP001213000"/>
    </source>
</evidence>
<dbReference type="CDD" id="cd09917">
    <property type="entry name" value="F-box_SF"/>
    <property type="match status" value="1"/>
</dbReference>
<dbReference type="InterPro" id="IPR001810">
    <property type="entry name" value="F-box_dom"/>
</dbReference>
<gene>
    <name evidence="4" type="ORF">NP233_g1563</name>
</gene>
<proteinExistence type="predicted"/>
<evidence type="ECO:0000259" key="3">
    <source>
        <dbReference type="PROSITE" id="PS50181"/>
    </source>
</evidence>
<dbReference type="PROSITE" id="PS50181">
    <property type="entry name" value="FBOX"/>
    <property type="match status" value="1"/>
</dbReference>
<keyword evidence="5" id="KW-1185">Reference proteome</keyword>
<dbReference type="InterPro" id="IPR036322">
    <property type="entry name" value="WD40_repeat_dom_sf"/>
</dbReference>
<evidence type="ECO:0000256" key="2">
    <source>
        <dbReference type="SAM" id="SignalP"/>
    </source>
</evidence>
<accession>A0AAD5YUQ6</accession>
<dbReference type="EMBL" id="JANIEX010000059">
    <property type="protein sequence ID" value="KAJ3574729.1"/>
    <property type="molecule type" value="Genomic_DNA"/>
</dbReference>
<evidence type="ECO:0000256" key="1">
    <source>
        <dbReference type="SAM" id="MobiDB-lite"/>
    </source>
</evidence>
<feature type="region of interest" description="Disordered" evidence="1">
    <location>
        <begin position="249"/>
        <end position="301"/>
    </location>
</feature>
<feature type="domain" description="F-box" evidence="3">
    <location>
        <begin position="1"/>
        <end position="44"/>
    </location>
</feature>
<comment type="caution">
    <text evidence="4">The sequence shown here is derived from an EMBL/GenBank/DDBJ whole genome shotgun (WGS) entry which is preliminary data.</text>
</comment>
<protein>
    <recommendedName>
        <fullName evidence="3">F-box domain-containing protein</fullName>
    </recommendedName>
</protein>
<evidence type="ECO:0000313" key="4">
    <source>
        <dbReference type="EMBL" id="KAJ3574729.1"/>
    </source>
</evidence>
<dbReference type="Proteomes" id="UP001213000">
    <property type="component" value="Unassembled WGS sequence"/>
</dbReference>
<organism evidence="4 5">
    <name type="scientific">Leucocoprinus birnbaumii</name>
    <dbReference type="NCBI Taxonomy" id="56174"/>
    <lineage>
        <taxon>Eukaryota</taxon>
        <taxon>Fungi</taxon>
        <taxon>Dikarya</taxon>
        <taxon>Basidiomycota</taxon>
        <taxon>Agaricomycotina</taxon>
        <taxon>Agaricomycetes</taxon>
        <taxon>Agaricomycetidae</taxon>
        <taxon>Agaricales</taxon>
        <taxon>Agaricineae</taxon>
        <taxon>Agaricaceae</taxon>
        <taxon>Leucocoprinus</taxon>
    </lineage>
</organism>
<name>A0AAD5YUQ6_9AGAR</name>
<dbReference type="Pfam" id="PF12937">
    <property type="entry name" value="F-box-like"/>
    <property type="match status" value="1"/>
</dbReference>
<reference evidence="4" key="1">
    <citation type="submission" date="2022-07" db="EMBL/GenBank/DDBJ databases">
        <title>Genome Sequence of Leucocoprinus birnbaumii.</title>
        <authorList>
            <person name="Buettner E."/>
        </authorList>
    </citation>
    <scope>NUCLEOTIDE SEQUENCE</scope>
    <source>
        <strain evidence="4">VT141</strain>
    </source>
</reference>
<sequence length="513" mass="55092">MFTELPHDILILVLVSLDPLDLAALGQTCRTLHGLVTEYGWSSYLRAHPRPSASLSRARASWSPHSRVKYDILTDRAWSTNSFVARPLSNPWPFKSSPLLAISANRLVVASGNHLHSYGFGTSDGFSAPNVSFEGSFLLDGHERLGDITGLTLASSSGSDDTFFIALQDGIIERITLSPSLNDDQPLNVARLHASTLPTNDFSESLSSSSNFLLSLSFNGLATLTDHRSLTSTTPLNCPFTNLSPPRPNIFPIQHPLSPSHPPPKLSSSPESHTLSGPPVAPLPGIPNPFSNNNGSQPIIPLPTSSSSAVYGLTPSPPSSPWGSSPQILISGWYDSKVRCYDLRLPSTLVSVPSSSLSLSHSTSSSSNGANSTITLPALAPIQTLHNPWSYEPIYSISSGGGSNSHIAAGSARHSVLSFWDIRNPSTGWSVHAPGNDPSPVYSVILESSRCFGATESRPFVYDFGPGVTTTTYPPITRTRGDKLKPYKTPARKGIDYYVTKYLHSRGNTPTDH</sequence>
<keyword evidence="2" id="KW-0732">Signal</keyword>
<feature type="compositionally biased region" description="Polar residues" evidence="1">
    <location>
        <begin position="289"/>
        <end position="301"/>
    </location>
</feature>
<dbReference type="InterPro" id="IPR036047">
    <property type="entry name" value="F-box-like_dom_sf"/>
</dbReference>
<dbReference type="SUPFAM" id="SSF81383">
    <property type="entry name" value="F-box domain"/>
    <property type="match status" value="1"/>
</dbReference>
<dbReference type="SUPFAM" id="SSF50978">
    <property type="entry name" value="WD40 repeat-like"/>
    <property type="match status" value="1"/>
</dbReference>
<feature type="signal peptide" evidence="2">
    <location>
        <begin position="1"/>
        <end position="23"/>
    </location>
</feature>
<dbReference type="AlphaFoldDB" id="A0AAD5YUQ6"/>
<feature type="chain" id="PRO_5042156213" description="F-box domain-containing protein" evidence="2">
    <location>
        <begin position="24"/>
        <end position="513"/>
    </location>
</feature>